<protein>
    <submittedName>
        <fullName evidence="2">Uncharacterized protein</fullName>
    </submittedName>
</protein>
<comment type="caution">
    <text evidence="2">The sequence shown here is derived from an EMBL/GenBank/DDBJ whole genome shotgun (WGS) entry which is preliminary data.</text>
</comment>
<proteinExistence type="predicted"/>
<dbReference type="RefSeq" id="XP_064726234.1">
    <property type="nucleotide sequence ID" value="XM_064878126.1"/>
</dbReference>
<reference evidence="2 3" key="1">
    <citation type="journal article" date="2023" name="Res Sq">
        <title>Genomic and morphological characterization of Knufia obscura isolated from the Mars 2020 spacecraft assembly facility.</title>
        <authorList>
            <person name="Chander A.M."/>
            <person name="Teixeira M.M."/>
            <person name="Singh N.K."/>
            <person name="Williams M.P."/>
            <person name="Parker C.W."/>
            <person name="Leo P."/>
            <person name="Stajich J.E."/>
            <person name="Torok T."/>
            <person name="Tighe S."/>
            <person name="Mason C.E."/>
            <person name="Venkateswaran K."/>
        </authorList>
    </citation>
    <scope>NUCLEOTIDE SEQUENCE [LARGE SCALE GENOMIC DNA]</scope>
    <source>
        <strain evidence="2 3">CCFEE 5817</strain>
    </source>
</reference>
<feature type="region of interest" description="Disordered" evidence="1">
    <location>
        <begin position="40"/>
        <end position="60"/>
    </location>
</feature>
<name>A0ABR0RBZ0_9EURO</name>
<evidence type="ECO:0000256" key="1">
    <source>
        <dbReference type="SAM" id="MobiDB-lite"/>
    </source>
</evidence>
<accession>A0ABR0RBZ0</accession>
<dbReference type="GeneID" id="90003182"/>
<sequence length="146" mass="16181">MARITLINSVGSEKTLRPTGKTDTDDIDALCDLLVEEATKRNKKAKATKTADKDGKNIKKKDKVEKTGDLKIKGDLLCTNCKKTNYTKENCFWLDLSKAPDGMRQYIEAKLKAEKAKNQNKVKTEGFAGLTVTDPDADGIDLDIEE</sequence>
<evidence type="ECO:0000313" key="3">
    <source>
        <dbReference type="Proteomes" id="UP001334248"/>
    </source>
</evidence>
<organism evidence="2 3">
    <name type="scientific">Knufia obscura</name>
    <dbReference type="NCBI Taxonomy" id="1635080"/>
    <lineage>
        <taxon>Eukaryota</taxon>
        <taxon>Fungi</taxon>
        <taxon>Dikarya</taxon>
        <taxon>Ascomycota</taxon>
        <taxon>Pezizomycotina</taxon>
        <taxon>Eurotiomycetes</taxon>
        <taxon>Chaetothyriomycetidae</taxon>
        <taxon>Chaetothyriales</taxon>
        <taxon>Trichomeriaceae</taxon>
        <taxon>Knufia</taxon>
    </lineage>
</organism>
<evidence type="ECO:0000313" key="2">
    <source>
        <dbReference type="EMBL" id="KAK5938144.1"/>
    </source>
</evidence>
<gene>
    <name evidence="2" type="ORF">PMZ80_009733</name>
</gene>
<dbReference type="Proteomes" id="UP001334248">
    <property type="component" value="Unassembled WGS sequence"/>
</dbReference>
<dbReference type="EMBL" id="JAVHJV010000014">
    <property type="protein sequence ID" value="KAK5938144.1"/>
    <property type="molecule type" value="Genomic_DNA"/>
</dbReference>
<keyword evidence="3" id="KW-1185">Reference proteome</keyword>
<feature type="compositionally biased region" description="Basic and acidic residues" evidence="1">
    <location>
        <begin position="49"/>
        <end position="60"/>
    </location>
</feature>